<gene>
    <name evidence="1" type="ORF">DPEC_G00124240</name>
</gene>
<accession>A0ACC2GRF8</accession>
<keyword evidence="2" id="KW-1185">Reference proteome</keyword>
<dbReference type="EMBL" id="CM055737">
    <property type="protein sequence ID" value="KAJ8006050.1"/>
    <property type="molecule type" value="Genomic_DNA"/>
</dbReference>
<sequence>MASAEIPLVLGAYADSPSVIGCSLHNTIPKSVISLGLFCWETNQILGLGEQKQKSKYLTDPSRPHLSSITGGAGDIVTMATEGMSREEAEEYQKQLVEEKIERDSEFLVKKAERATLRTCLRDKYRLPKSEQDANLMELAGDDIDVPEELLQMVDEDAKEEEEKDSILGQIQNLQNMDMNQIKEKASATMSEIKSKAEEKCSVM</sequence>
<comment type="caution">
    <text evidence="1">The sequence shown here is derived from an EMBL/GenBank/DDBJ whole genome shotgun (WGS) entry which is preliminary data.</text>
</comment>
<organism evidence="1 2">
    <name type="scientific">Dallia pectoralis</name>
    <name type="common">Alaska blackfish</name>
    <dbReference type="NCBI Taxonomy" id="75939"/>
    <lineage>
        <taxon>Eukaryota</taxon>
        <taxon>Metazoa</taxon>
        <taxon>Chordata</taxon>
        <taxon>Craniata</taxon>
        <taxon>Vertebrata</taxon>
        <taxon>Euteleostomi</taxon>
        <taxon>Actinopterygii</taxon>
        <taxon>Neopterygii</taxon>
        <taxon>Teleostei</taxon>
        <taxon>Protacanthopterygii</taxon>
        <taxon>Esociformes</taxon>
        <taxon>Umbridae</taxon>
        <taxon>Dallia</taxon>
    </lineage>
</organism>
<name>A0ACC2GRF8_DALPE</name>
<reference evidence="1" key="1">
    <citation type="submission" date="2021-05" db="EMBL/GenBank/DDBJ databases">
        <authorList>
            <person name="Pan Q."/>
            <person name="Jouanno E."/>
            <person name="Zahm M."/>
            <person name="Klopp C."/>
            <person name="Cabau C."/>
            <person name="Louis A."/>
            <person name="Berthelot C."/>
            <person name="Parey E."/>
            <person name="Roest Crollius H."/>
            <person name="Montfort J."/>
            <person name="Robinson-Rechavi M."/>
            <person name="Bouchez O."/>
            <person name="Lampietro C."/>
            <person name="Lopez Roques C."/>
            <person name="Donnadieu C."/>
            <person name="Postlethwait J."/>
            <person name="Bobe J."/>
            <person name="Dillon D."/>
            <person name="Chandos A."/>
            <person name="von Hippel F."/>
            <person name="Guiguen Y."/>
        </authorList>
    </citation>
    <scope>NUCLEOTIDE SEQUENCE</scope>
    <source>
        <strain evidence="1">YG-Jan2019</strain>
    </source>
</reference>
<dbReference type="Proteomes" id="UP001157502">
    <property type="component" value="Chromosome 10"/>
</dbReference>
<evidence type="ECO:0000313" key="1">
    <source>
        <dbReference type="EMBL" id="KAJ8006050.1"/>
    </source>
</evidence>
<proteinExistence type="predicted"/>
<protein>
    <submittedName>
        <fullName evidence="1">Uncharacterized protein</fullName>
    </submittedName>
</protein>
<evidence type="ECO:0000313" key="2">
    <source>
        <dbReference type="Proteomes" id="UP001157502"/>
    </source>
</evidence>